<reference evidence="6 7" key="1">
    <citation type="submission" date="2015-09" db="EMBL/GenBank/DDBJ databases">
        <authorList>
            <consortium name="Swine Surveillance"/>
        </authorList>
    </citation>
    <scope>NUCLEOTIDE SEQUENCE [LARGE SCALE GENOMIC DNA]</scope>
    <source>
        <strain evidence="6 7">CECT 5294</strain>
    </source>
</reference>
<dbReference type="Gene3D" id="1.10.439.10">
    <property type="entry name" value="Penicillin Amidohydrolase, domain 1"/>
    <property type="match status" value="1"/>
</dbReference>
<dbReference type="RefSeq" id="WP_058124728.1">
    <property type="nucleotide sequence ID" value="NZ_CYRX01000033.1"/>
</dbReference>
<dbReference type="PANTHER" id="PTHR34218">
    <property type="entry name" value="PEPTIDASE S45 PENICILLIN AMIDASE"/>
    <property type="match status" value="1"/>
</dbReference>
<dbReference type="GO" id="GO:0046872">
    <property type="term" value="F:metal ion binding"/>
    <property type="evidence" value="ECO:0007669"/>
    <property type="project" value="UniProtKB-KW"/>
</dbReference>
<feature type="binding site" evidence="5">
    <location>
        <position position="195"/>
    </location>
    <ligand>
        <name>Ca(2+)</name>
        <dbReference type="ChEBI" id="CHEBI:29108"/>
    </ligand>
</feature>
<dbReference type="Gene3D" id="1.10.1400.10">
    <property type="match status" value="1"/>
</dbReference>
<accession>A0A0P1FNM2</accession>
<organism evidence="6 7">
    <name type="scientific">Thalassobacter stenotrophicus</name>
    <dbReference type="NCBI Taxonomy" id="266809"/>
    <lineage>
        <taxon>Bacteria</taxon>
        <taxon>Pseudomonadati</taxon>
        <taxon>Pseudomonadota</taxon>
        <taxon>Alphaproteobacteria</taxon>
        <taxon>Rhodobacterales</taxon>
        <taxon>Roseobacteraceae</taxon>
        <taxon>Thalassobacter</taxon>
    </lineage>
</organism>
<evidence type="ECO:0000256" key="5">
    <source>
        <dbReference type="PIRSR" id="PIRSR001227-2"/>
    </source>
</evidence>
<keyword evidence="5" id="KW-0479">Metal-binding</keyword>
<dbReference type="PIRSF" id="PIRSF001227">
    <property type="entry name" value="Pen_acylase"/>
    <property type="match status" value="1"/>
</dbReference>
<evidence type="ECO:0000256" key="1">
    <source>
        <dbReference type="ARBA" id="ARBA00006586"/>
    </source>
</evidence>
<name>A0A0P1FNM2_9RHOB</name>
<keyword evidence="3" id="KW-0865">Zymogen</keyword>
<evidence type="ECO:0000256" key="2">
    <source>
        <dbReference type="ARBA" id="ARBA00022801"/>
    </source>
</evidence>
<dbReference type="Gene3D" id="2.30.120.10">
    <property type="match status" value="1"/>
</dbReference>
<dbReference type="CDD" id="cd03747">
    <property type="entry name" value="Ntn_PGA_like"/>
    <property type="match status" value="1"/>
</dbReference>
<dbReference type="InterPro" id="IPR029055">
    <property type="entry name" value="Ntn_hydrolases_N"/>
</dbReference>
<dbReference type="GO" id="GO:0016811">
    <property type="term" value="F:hydrolase activity, acting on carbon-nitrogen (but not peptide) bonds, in linear amides"/>
    <property type="evidence" value="ECO:0007669"/>
    <property type="project" value="InterPro"/>
</dbReference>
<keyword evidence="2 6" id="KW-0378">Hydrolase</keyword>
<dbReference type="GO" id="GO:0017000">
    <property type="term" value="P:antibiotic biosynthetic process"/>
    <property type="evidence" value="ECO:0007669"/>
    <property type="project" value="InterPro"/>
</dbReference>
<proteinExistence type="inferred from homology"/>
<dbReference type="PANTHER" id="PTHR34218:SF4">
    <property type="entry name" value="ACYL-HOMOSERINE LACTONE ACYLASE QUIP"/>
    <property type="match status" value="1"/>
</dbReference>
<dbReference type="AlphaFoldDB" id="A0A0P1FNM2"/>
<dbReference type="InterPro" id="IPR043146">
    <property type="entry name" value="Penicillin_amidase_N_B-knob"/>
</dbReference>
<feature type="binding site" evidence="5">
    <location>
        <position position="332"/>
    </location>
    <ligand>
        <name>Ca(2+)</name>
        <dbReference type="ChEBI" id="CHEBI:29108"/>
    </ligand>
</feature>
<protein>
    <submittedName>
        <fullName evidence="6">Acyl-homoserine lactone acylase QuiP</fullName>
        <ecNumber evidence="6">3.5.1.97</ecNumber>
    </submittedName>
</protein>
<dbReference type="Gene3D" id="3.60.20.10">
    <property type="entry name" value="Glutamine Phosphoribosylpyrophosphate, subunit 1, domain 1"/>
    <property type="match status" value="1"/>
</dbReference>
<sequence>MGEVFRWTVRGIGVVFALAALGLFLGYLLAARSLPEYDKRLRVAGLEARVEIVRNTHNVPHILGETSEASYFGLGYVHAQDRLWQMMVMRRTAQGRLSELFGAETLRTDELLRRLDLYGAASRAIPAQDPETMAMLEAYAAGVNARIQQVNDEALGRGAPEYFLFPPQIAPWRPTDSLAVLKIMALQLAGHMEEEIARARAGLVLPAERLVDLHPDAPGGGRAVLPEISTLFPTLEPTQIARSDRPALWPAPSRNMAGASNAWAATPARAAKGGTLLANDPHLGLSAPSIWYLARLELATGGVIGGTVPGMPLVLVGRSDQIGWGLTSAYLDDQDVFIERLNPDNPFQYRTPDGWKDFEVRESIIQVKDADPVTITLRWTDNGPVLTRGQFDLGSVTPQGHVAALGWTALADADTSMRGAREIMAANTIDQALEAGRYHVAPAQNLTVVDGRRVAMQIIGHQPQRDINHQSQGRIPAPGWEPRNRWQGTMPYAMNPRFVDPAGGIVGNTNNKTVDQPFPRHISHWWGDTQRVQRWERLMQARVAHTRESFIEAQLDPVSISARALLPLIGRDLWFTGEAAAADTPERTRHDALTLLAAWNGEMSEHLPEPLIYAAWVRHLQDRLIRDELGPLADDYTHVEPLFIERVYRNAQGAAAWCDVIQSTPLETCADMARISLDEALIWLTERYGRTPASWRWGDAHEARHDHPVLGEVPGLSLVVNIRQSTSGGDNTLMRGLTSGEDPDPFTNVHAGAYRGVYDFSDPESSVFIISTGQSGHPLSRHYDDLGELWRRGEYIPMTLDPALARAGAVGVTVLEPAR</sequence>
<dbReference type="InterPro" id="IPR002692">
    <property type="entry name" value="S45"/>
</dbReference>
<dbReference type="InterPro" id="IPR023343">
    <property type="entry name" value="Penicillin_amidase_dom1"/>
</dbReference>
<dbReference type="InterPro" id="IPR014395">
    <property type="entry name" value="Pen/GL7ACA/AHL_acylase"/>
</dbReference>
<keyword evidence="5" id="KW-0106">Calcium</keyword>
<feature type="binding site" evidence="5">
    <location>
        <position position="335"/>
    </location>
    <ligand>
        <name>Ca(2+)</name>
        <dbReference type="ChEBI" id="CHEBI:29108"/>
    </ligand>
</feature>
<evidence type="ECO:0000313" key="6">
    <source>
        <dbReference type="EMBL" id="CUH62254.1"/>
    </source>
</evidence>
<comment type="similarity">
    <text evidence="1">Belongs to the peptidase S45 family.</text>
</comment>
<dbReference type="InterPro" id="IPR043147">
    <property type="entry name" value="Penicillin_amidase_A-knob"/>
</dbReference>
<evidence type="ECO:0000256" key="4">
    <source>
        <dbReference type="PIRSR" id="PIRSR001227-1"/>
    </source>
</evidence>
<evidence type="ECO:0000256" key="3">
    <source>
        <dbReference type="ARBA" id="ARBA00023145"/>
    </source>
</evidence>
<dbReference type="Pfam" id="PF01804">
    <property type="entry name" value="Penicil_amidase"/>
    <property type="match status" value="1"/>
</dbReference>
<dbReference type="Proteomes" id="UP000051298">
    <property type="component" value="Unassembled WGS sequence"/>
</dbReference>
<comment type="cofactor">
    <cofactor evidence="5">
        <name>Ca(2+)</name>
        <dbReference type="ChEBI" id="CHEBI:29108"/>
    </cofactor>
    <text evidence="5">Binds 1 Ca(2+) ion per dimer.</text>
</comment>
<dbReference type="eggNOG" id="COG2366">
    <property type="taxonomic scope" value="Bacteria"/>
</dbReference>
<dbReference type="STRING" id="266809.PM03_03205"/>
<dbReference type="EMBL" id="CYRX01000033">
    <property type="protein sequence ID" value="CUH62254.1"/>
    <property type="molecule type" value="Genomic_DNA"/>
</dbReference>
<gene>
    <name evidence="6" type="primary">quiP</name>
    <name evidence="6" type="ORF">THS5294_03568</name>
</gene>
<evidence type="ECO:0000313" key="7">
    <source>
        <dbReference type="Proteomes" id="UP000051298"/>
    </source>
</evidence>
<dbReference type="EC" id="3.5.1.97" evidence="6"/>
<feature type="active site" description="Nucleophile" evidence="4">
    <location>
        <position position="260"/>
    </location>
</feature>
<dbReference type="SUPFAM" id="SSF56235">
    <property type="entry name" value="N-terminal nucleophile aminohydrolases (Ntn hydrolases)"/>
    <property type="match status" value="1"/>
</dbReference>